<dbReference type="EMBL" id="JAHVHP010000002">
    <property type="protein sequence ID" value="MBY5951389.1"/>
    <property type="molecule type" value="Genomic_DNA"/>
</dbReference>
<dbReference type="PANTHER" id="PTHR36113:SF1">
    <property type="entry name" value="GLYOXALASE_BLEOMYCIN RESISTANCE PROTEIN_DIOXYGENASE"/>
    <property type="match status" value="1"/>
</dbReference>
<dbReference type="InterPro" id="IPR004360">
    <property type="entry name" value="Glyas_Fos-R_dOase_dom"/>
</dbReference>
<sequence length="128" mass="14411">MKIEHLAIWVKDLEAMKRFYCQQFDFKAGERYHNSKRGFSSYFLSGEGGARLELMQQDDVEDASGPRGKRLGLAHIAISVGSEKAVDQLTEKLRSAGVKILGEPRRTGDGYYESVIEDPEGNWVELTV</sequence>
<name>A0ABS7N4X5_9BACT</name>
<keyword evidence="3" id="KW-1185">Reference proteome</keyword>
<evidence type="ECO:0000313" key="2">
    <source>
        <dbReference type="EMBL" id="MBY5951389.1"/>
    </source>
</evidence>
<dbReference type="Proteomes" id="UP000766609">
    <property type="component" value="Unassembled WGS sequence"/>
</dbReference>
<dbReference type="InterPro" id="IPR029068">
    <property type="entry name" value="Glyas_Bleomycin-R_OHBP_Dase"/>
</dbReference>
<dbReference type="Pfam" id="PF00903">
    <property type="entry name" value="Glyoxalase"/>
    <property type="match status" value="1"/>
</dbReference>
<dbReference type="SUPFAM" id="SSF54593">
    <property type="entry name" value="Glyoxalase/Bleomycin resistance protein/Dihydroxybiphenyl dioxygenase"/>
    <property type="match status" value="1"/>
</dbReference>
<proteinExistence type="predicted"/>
<organism evidence="2 3">
    <name type="scientific">Algoriphagus marincola</name>
    <dbReference type="NCBI Taxonomy" id="264027"/>
    <lineage>
        <taxon>Bacteria</taxon>
        <taxon>Pseudomonadati</taxon>
        <taxon>Bacteroidota</taxon>
        <taxon>Cytophagia</taxon>
        <taxon>Cytophagales</taxon>
        <taxon>Cyclobacteriaceae</taxon>
        <taxon>Algoriphagus</taxon>
    </lineage>
</organism>
<accession>A0ABS7N4X5</accession>
<gene>
    <name evidence="2" type="ORF">KUV23_10420</name>
</gene>
<dbReference type="RefSeq" id="WP_026946816.1">
    <property type="nucleotide sequence ID" value="NZ_JAHVHP010000002.1"/>
</dbReference>
<dbReference type="Gene3D" id="3.10.180.10">
    <property type="entry name" value="2,3-Dihydroxybiphenyl 1,2-Dioxygenase, domain 1"/>
    <property type="match status" value="1"/>
</dbReference>
<feature type="domain" description="VOC" evidence="1">
    <location>
        <begin position="2"/>
        <end position="128"/>
    </location>
</feature>
<comment type="caution">
    <text evidence="2">The sequence shown here is derived from an EMBL/GenBank/DDBJ whole genome shotgun (WGS) entry which is preliminary data.</text>
</comment>
<dbReference type="PANTHER" id="PTHR36113">
    <property type="entry name" value="LYASE, PUTATIVE-RELATED-RELATED"/>
    <property type="match status" value="1"/>
</dbReference>
<evidence type="ECO:0000313" key="3">
    <source>
        <dbReference type="Proteomes" id="UP000766609"/>
    </source>
</evidence>
<dbReference type="InterPro" id="IPR037523">
    <property type="entry name" value="VOC_core"/>
</dbReference>
<dbReference type="PROSITE" id="PS51819">
    <property type="entry name" value="VOC"/>
    <property type="match status" value="1"/>
</dbReference>
<evidence type="ECO:0000259" key="1">
    <source>
        <dbReference type="PROSITE" id="PS51819"/>
    </source>
</evidence>
<dbReference type="InterPro" id="IPR051332">
    <property type="entry name" value="Fosfomycin_Res_Enzymes"/>
</dbReference>
<reference evidence="2 3" key="1">
    <citation type="submission" date="2021-06" db="EMBL/GenBank/DDBJ databases">
        <title>44 bacteria genomes isolated from Dapeng, Shenzhen.</title>
        <authorList>
            <person name="Zheng W."/>
            <person name="Yu S."/>
            <person name="Huang Y."/>
        </authorList>
    </citation>
    <scope>NUCLEOTIDE SEQUENCE [LARGE SCALE GENOMIC DNA]</scope>
    <source>
        <strain evidence="2 3">DP5N14-6</strain>
    </source>
</reference>
<protein>
    <submittedName>
        <fullName evidence="2">VOC family protein</fullName>
    </submittedName>
</protein>